<proteinExistence type="predicted"/>
<evidence type="ECO:0000256" key="1">
    <source>
        <dbReference type="SAM" id="MobiDB-lite"/>
    </source>
</evidence>
<dbReference type="Proteomes" id="UP001589776">
    <property type="component" value="Unassembled WGS sequence"/>
</dbReference>
<accession>A0ABV6DPD9</accession>
<comment type="caution">
    <text evidence="2">The sequence shown here is derived from an EMBL/GenBank/DDBJ whole genome shotgun (WGS) entry which is preliminary data.</text>
</comment>
<name>A0ABV6DPD9_9BACL</name>
<gene>
    <name evidence="2" type="ORF">ACFFK0_18890</name>
</gene>
<dbReference type="EMBL" id="JBHLWN010000074">
    <property type="protein sequence ID" value="MFC0214502.1"/>
    <property type="molecule type" value="Genomic_DNA"/>
</dbReference>
<sequence length="90" mass="10293">MLLYQLSQWLDERQRLQQELRLTGADNEAFFGVQNRIHDLEERLYSRAREWSAAHYVQPAASSAAPDNAALLNGTPYEPPVLLDTEPELP</sequence>
<evidence type="ECO:0000313" key="2">
    <source>
        <dbReference type="EMBL" id="MFC0214502.1"/>
    </source>
</evidence>
<reference evidence="2 3" key="1">
    <citation type="submission" date="2024-09" db="EMBL/GenBank/DDBJ databases">
        <authorList>
            <person name="Sun Q."/>
            <person name="Mori K."/>
        </authorList>
    </citation>
    <scope>NUCLEOTIDE SEQUENCE [LARGE SCALE GENOMIC DNA]</scope>
    <source>
        <strain evidence="2 3">CCM 7759</strain>
    </source>
</reference>
<organism evidence="2 3">
    <name type="scientific">Paenibacillus chartarius</name>
    <dbReference type="NCBI Taxonomy" id="747481"/>
    <lineage>
        <taxon>Bacteria</taxon>
        <taxon>Bacillati</taxon>
        <taxon>Bacillota</taxon>
        <taxon>Bacilli</taxon>
        <taxon>Bacillales</taxon>
        <taxon>Paenibacillaceae</taxon>
        <taxon>Paenibacillus</taxon>
    </lineage>
</organism>
<evidence type="ECO:0000313" key="3">
    <source>
        <dbReference type="Proteomes" id="UP001589776"/>
    </source>
</evidence>
<protein>
    <submittedName>
        <fullName evidence="2">Uncharacterized protein</fullName>
    </submittedName>
</protein>
<dbReference type="RefSeq" id="WP_377471877.1">
    <property type="nucleotide sequence ID" value="NZ_JBHLWN010000074.1"/>
</dbReference>
<keyword evidence="3" id="KW-1185">Reference proteome</keyword>
<feature type="region of interest" description="Disordered" evidence="1">
    <location>
        <begin position="62"/>
        <end position="90"/>
    </location>
</feature>
<feature type="compositionally biased region" description="Low complexity" evidence="1">
    <location>
        <begin position="62"/>
        <end position="73"/>
    </location>
</feature>